<dbReference type="AlphaFoldDB" id="A0A0R2M0D2"/>
<dbReference type="RefSeq" id="WP_057707987.1">
    <property type="nucleotide sequence ID" value="NZ_JQCL01000103.1"/>
</dbReference>
<dbReference type="InterPro" id="IPR023130">
    <property type="entry name" value="Ta0600-like_sf"/>
</dbReference>
<protein>
    <recommendedName>
        <fullName evidence="4">Bacteriocin immunity protein</fullName>
    </recommendedName>
</protein>
<evidence type="ECO:0000313" key="3">
    <source>
        <dbReference type="Proteomes" id="UP000051783"/>
    </source>
</evidence>
<dbReference type="Gene3D" id="1.20.1440.50">
    <property type="entry name" value="Ta0600-like"/>
    <property type="match status" value="1"/>
</dbReference>
<proteinExistence type="predicted"/>
<dbReference type="Pfam" id="PF08951">
    <property type="entry name" value="EntA_Immun"/>
    <property type="match status" value="1"/>
</dbReference>
<dbReference type="STRING" id="942150.IV64_GL001583"/>
<dbReference type="PATRIC" id="fig|942150.3.peg.1634"/>
<dbReference type="SUPFAM" id="SSF109797">
    <property type="entry name" value="Bacteriocin immunity protein-like"/>
    <property type="match status" value="1"/>
</dbReference>
<reference evidence="2 3" key="1">
    <citation type="journal article" date="2015" name="Genome Announc.">
        <title>Expanding the biotechnology potential of lactobacilli through comparative genomics of 213 strains and associated genera.</title>
        <authorList>
            <person name="Sun Z."/>
            <person name="Harris H.M."/>
            <person name="McCann A."/>
            <person name="Guo C."/>
            <person name="Argimon S."/>
            <person name="Zhang W."/>
            <person name="Yang X."/>
            <person name="Jeffery I.B."/>
            <person name="Cooney J.C."/>
            <person name="Kagawa T.F."/>
            <person name="Liu W."/>
            <person name="Song Y."/>
            <person name="Salvetti E."/>
            <person name="Wrobel A."/>
            <person name="Rasinkangas P."/>
            <person name="Parkhill J."/>
            <person name="Rea M.C."/>
            <person name="O'Sullivan O."/>
            <person name="Ritari J."/>
            <person name="Douillard F.P."/>
            <person name="Paul Ross R."/>
            <person name="Yang R."/>
            <person name="Briner A.E."/>
            <person name="Felis G.E."/>
            <person name="de Vos W.M."/>
            <person name="Barrangou R."/>
            <person name="Klaenhammer T.R."/>
            <person name="Caufield P.W."/>
            <person name="Cui Y."/>
            <person name="Zhang H."/>
            <person name="O'Toole P.W."/>
        </authorList>
    </citation>
    <scope>NUCLEOTIDE SEQUENCE [LARGE SCALE GENOMIC DNA]</scope>
    <source>
        <strain evidence="2 3">LMG 26013</strain>
    </source>
</reference>
<organism evidence="2 3">
    <name type="scientific">Lactiplantibacillus xiangfangensis</name>
    <dbReference type="NCBI Taxonomy" id="942150"/>
    <lineage>
        <taxon>Bacteria</taxon>
        <taxon>Bacillati</taxon>
        <taxon>Bacillota</taxon>
        <taxon>Bacilli</taxon>
        <taxon>Lactobacillales</taxon>
        <taxon>Lactobacillaceae</taxon>
        <taxon>Lactiplantibacillus</taxon>
    </lineage>
</organism>
<keyword evidence="3" id="KW-1185">Reference proteome</keyword>
<evidence type="ECO:0000313" key="2">
    <source>
        <dbReference type="EMBL" id="KRO07646.1"/>
    </source>
</evidence>
<dbReference type="InterPro" id="IPR015046">
    <property type="entry name" value="LciA_Immunity-like"/>
</dbReference>
<sequence length="94" mass="10070">MLKNENAITLTTAIDVAYNDPAVQAVPELVQLLLKAAQALDCVADHHQVASQLNHDLATWGRAHTSGPAALDALYLATLKDSTGLAYQMPYQQA</sequence>
<dbReference type="GO" id="GO:0030153">
    <property type="term" value="P:bacteriocin immunity"/>
    <property type="evidence" value="ECO:0007669"/>
    <property type="project" value="UniProtKB-KW"/>
</dbReference>
<gene>
    <name evidence="2" type="ORF">IV64_GL001583</name>
</gene>
<comment type="caution">
    <text evidence="2">The sequence shown here is derived from an EMBL/GenBank/DDBJ whole genome shotgun (WGS) entry which is preliminary data.</text>
</comment>
<keyword evidence="1" id="KW-0079">Bacteriocin immunity</keyword>
<dbReference type="OrthoDB" id="2297707at2"/>
<dbReference type="Proteomes" id="UP000051783">
    <property type="component" value="Unassembled WGS sequence"/>
</dbReference>
<evidence type="ECO:0008006" key="4">
    <source>
        <dbReference type="Google" id="ProtNLM"/>
    </source>
</evidence>
<name>A0A0R2M0D2_9LACO</name>
<accession>A0A0R2M0D2</accession>
<evidence type="ECO:0000256" key="1">
    <source>
        <dbReference type="ARBA" id="ARBA00023025"/>
    </source>
</evidence>
<dbReference type="EMBL" id="JQCL01000103">
    <property type="protein sequence ID" value="KRO07646.1"/>
    <property type="molecule type" value="Genomic_DNA"/>
</dbReference>